<dbReference type="Proteomes" id="UP001338125">
    <property type="component" value="Unassembled WGS sequence"/>
</dbReference>
<keyword evidence="1 4" id="KW-0812">Transmembrane</keyword>
<keyword evidence="3 4" id="KW-0472">Membrane</keyword>
<reference evidence="6 7" key="1">
    <citation type="submission" date="2024-01" db="EMBL/GenBank/DDBJ databases">
        <title>Complete genome of Cladobotryum mycophilum ATHUM6906.</title>
        <authorList>
            <person name="Christinaki A.C."/>
            <person name="Myridakis A.I."/>
            <person name="Kouvelis V.N."/>
        </authorList>
    </citation>
    <scope>NUCLEOTIDE SEQUENCE [LARGE SCALE GENOMIC DNA]</scope>
    <source>
        <strain evidence="6 7">ATHUM6906</strain>
    </source>
</reference>
<protein>
    <recommendedName>
        <fullName evidence="4">Altered inheritance of mitochondria protein 11</fullName>
    </recommendedName>
</protein>
<keyword evidence="7" id="KW-1185">Reference proteome</keyword>
<feature type="compositionally biased region" description="Polar residues" evidence="5">
    <location>
        <begin position="1"/>
        <end position="23"/>
    </location>
</feature>
<sequence length="184" mass="20110">MSQNQSQLASQITPPPHQDTSSPHQPPPWSRPLKQFGLFFVGASFTAASIAISRRSVLRRQFESIPRFYASNPPPSPLLTAHHLPNSSEGSLLGVQALGLATLNVSAFAVMLTGGLSWGFDLSSVEELRERTQRALRKGGYEVNPADEEEFERMVNDVLVRFGMDKIQSEGSSETTPAVTTAKE</sequence>
<comment type="caution">
    <text evidence="6">The sequence shown here is derived from an EMBL/GenBank/DDBJ whole genome shotgun (WGS) entry which is preliminary data.</text>
</comment>
<evidence type="ECO:0000256" key="3">
    <source>
        <dbReference type="ARBA" id="ARBA00023136"/>
    </source>
</evidence>
<evidence type="ECO:0000256" key="5">
    <source>
        <dbReference type="SAM" id="MobiDB-lite"/>
    </source>
</evidence>
<feature type="transmembrane region" description="Helical" evidence="4">
    <location>
        <begin position="36"/>
        <end position="53"/>
    </location>
</feature>
<dbReference type="InterPro" id="IPR038814">
    <property type="entry name" value="AIM11"/>
</dbReference>
<accession>A0ABR0T2V4</accession>
<comment type="similarity">
    <text evidence="4">Belongs to the AIM11 family.</text>
</comment>
<evidence type="ECO:0000256" key="1">
    <source>
        <dbReference type="ARBA" id="ARBA00022692"/>
    </source>
</evidence>
<evidence type="ECO:0000256" key="2">
    <source>
        <dbReference type="ARBA" id="ARBA00022989"/>
    </source>
</evidence>
<organism evidence="6 7">
    <name type="scientific">Cladobotryum mycophilum</name>
    <dbReference type="NCBI Taxonomy" id="491253"/>
    <lineage>
        <taxon>Eukaryota</taxon>
        <taxon>Fungi</taxon>
        <taxon>Dikarya</taxon>
        <taxon>Ascomycota</taxon>
        <taxon>Pezizomycotina</taxon>
        <taxon>Sordariomycetes</taxon>
        <taxon>Hypocreomycetidae</taxon>
        <taxon>Hypocreales</taxon>
        <taxon>Hypocreaceae</taxon>
        <taxon>Cladobotryum</taxon>
    </lineage>
</organism>
<evidence type="ECO:0000256" key="4">
    <source>
        <dbReference type="RuleBase" id="RU367098"/>
    </source>
</evidence>
<evidence type="ECO:0000313" key="7">
    <source>
        <dbReference type="Proteomes" id="UP001338125"/>
    </source>
</evidence>
<evidence type="ECO:0000313" key="6">
    <source>
        <dbReference type="EMBL" id="KAK5998748.1"/>
    </source>
</evidence>
<gene>
    <name evidence="4" type="primary">AIM11</name>
    <name evidence="6" type="ORF">PT974_01130</name>
</gene>
<proteinExistence type="inferred from homology"/>
<feature type="region of interest" description="Disordered" evidence="5">
    <location>
        <begin position="1"/>
        <end position="28"/>
    </location>
</feature>
<name>A0ABR0T2V4_9HYPO</name>
<comment type="subcellular location">
    <subcellularLocation>
        <location evidence="4">Membrane</location>
        <topology evidence="4">Multi-pass membrane protein</topology>
    </subcellularLocation>
</comment>
<dbReference type="PANTHER" id="PTHR39136">
    <property type="entry name" value="ALTERED INHERITANCE OF MITOCHONDRIA PROTEIN 11"/>
    <property type="match status" value="1"/>
</dbReference>
<keyword evidence="2 4" id="KW-1133">Transmembrane helix</keyword>
<dbReference type="EMBL" id="JAVFKD010000001">
    <property type="protein sequence ID" value="KAK5998748.1"/>
    <property type="molecule type" value="Genomic_DNA"/>
</dbReference>
<dbReference type="PANTHER" id="PTHR39136:SF1">
    <property type="entry name" value="ALTERED INHERITANCE OF MITOCHONDRIA PROTEIN 11"/>
    <property type="match status" value="1"/>
</dbReference>